<evidence type="ECO:0008006" key="4">
    <source>
        <dbReference type="Google" id="ProtNLM"/>
    </source>
</evidence>
<keyword evidence="3" id="KW-1185">Reference proteome</keyword>
<keyword evidence="1" id="KW-0472">Membrane</keyword>
<evidence type="ECO:0000256" key="1">
    <source>
        <dbReference type="SAM" id="Phobius"/>
    </source>
</evidence>
<evidence type="ECO:0000313" key="2">
    <source>
        <dbReference type="EMBL" id="RJF76882.1"/>
    </source>
</evidence>
<keyword evidence="1" id="KW-0812">Transmembrane</keyword>
<name>A0A418VL60_9PROT</name>
<proteinExistence type="predicted"/>
<sequence>MPEAHILLGSAPLWGGGLAVLLLCLEILARAERGIALLSRRNFIAEAWGDQTLAHDPVVGWRLRDHHHSEDGAFTTGDHGVRLTGTGPPSQGGIMIVGDSFTVGPGLADGETWPAHLERRLGRPVINGSCGGYGVDQIVLRAEHLAALYRPAAIVLAVLDHDILRNGFARFGSPKPWFVPDADGLRLEGVPIPQQKSDRRPRGVRRIAGHSYFLQTLFTRFGAKDWWLGSAPFARVHGAAVSSEIACRLMRRVAELRDRLNVPVAVLMLYNAPRLGEEAPDWFSPPVLDAARREGLIVVDSFPPLHALCRDDPDRFAALWLPTSWRTSDATGLARFDYLSDAGSGLIAAMVADALKRNGRPDAVVQNPAAMRTATTSP</sequence>
<dbReference type="OrthoDB" id="7333037at2"/>
<dbReference type="GO" id="GO:0016788">
    <property type="term" value="F:hydrolase activity, acting on ester bonds"/>
    <property type="evidence" value="ECO:0007669"/>
    <property type="project" value="UniProtKB-ARBA"/>
</dbReference>
<gene>
    <name evidence="2" type="ORF">D3877_28815</name>
</gene>
<dbReference type="InterPro" id="IPR036514">
    <property type="entry name" value="SGNH_hydro_sf"/>
</dbReference>
<protein>
    <recommendedName>
        <fullName evidence="4">SGNH/GDSL hydrolase family protein</fullName>
    </recommendedName>
</protein>
<feature type="transmembrane region" description="Helical" evidence="1">
    <location>
        <begin position="12"/>
        <end position="31"/>
    </location>
</feature>
<dbReference type="Gene3D" id="3.40.50.1110">
    <property type="entry name" value="SGNH hydrolase"/>
    <property type="match status" value="1"/>
</dbReference>
<dbReference type="Proteomes" id="UP000283458">
    <property type="component" value="Unassembled WGS sequence"/>
</dbReference>
<organism evidence="2 3">
    <name type="scientific">Azospirillum cavernae</name>
    <dbReference type="NCBI Taxonomy" id="2320860"/>
    <lineage>
        <taxon>Bacteria</taxon>
        <taxon>Pseudomonadati</taxon>
        <taxon>Pseudomonadota</taxon>
        <taxon>Alphaproteobacteria</taxon>
        <taxon>Rhodospirillales</taxon>
        <taxon>Azospirillaceae</taxon>
        <taxon>Azospirillum</taxon>
    </lineage>
</organism>
<keyword evidence="1" id="KW-1133">Transmembrane helix</keyword>
<dbReference type="EMBL" id="QYUL01000006">
    <property type="protein sequence ID" value="RJF76882.1"/>
    <property type="molecule type" value="Genomic_DNA"/>
</dbReference>
<accession>A0A418VL60</accession>
<evidence type="ECO:0000313" key="3">
    <source>
        <dbReference type="Proteomes" id="UP000283458"/>
    </source>
</evidence>
<reference evidence="2 3" key="1">
    <citation type="submission" date="2018-09" db="EMBL/GenBank/DDBJ databases">
        <authorList>
            <person name="Zhu H."/>
        </authorList>
    </citation>
    <scope>NUCLEOTIDE SEQUENCE [LARGE SCALE GENOMIC DNA]</scope>
    <source>
        <strain evidence="2 3">K2W22B-5</strain>
    </source>
</reference>
<dbReference type="AlphaFoldDB" id="A0A418VL60"/>
<comment type="caution">
    <text evidence="2">The sequence shown here is derived from an EMBL/GenBank/DDBJ whole genome shotgun (WGS) entry which is preliminary data.</text>
</comment>
<dbReference type="SUPFAM" id="SSF52266">
    <property type="entry name" value="SGNH hydrolase"/>
    <property type="match status" value="1"/>
</dbReference>
<dbReference type="RefSeq" id="WP_119834232.1">
    <property type="nucleotide sequence ID" value="NZ_QYUL01000006.1"/>
</dbReference>